<accession>A0ABD1TZM2</accession>
<comment type="caution">
    <text evidence="2">The sequence shown here is derived from an EMBL/GenBank/DDBJ whole genome shotgun (WGS) entry which is preliminary data.</text>
</comment>
<evidence type="ECO:0000256" key="1">
    <source>
        <dbReference type="SAM" id="MobiDB-lite"/>
    </source>
</evidence>
<evidence type="ECO:0000313" key="2">
    <source>
        <dbReference type="EMBL" id="KAL2518185.1"/>
    </source>
</evidence>
<feature type="region of interest" description="Disordered" evidence="1">
    <location>
        <begin position="1"/>
        <end position="33"/>
    </location>
</feature>
<proteinExistence type="predicted"/>
<dbReference type="PANTHER" id="PTHR33223">
    <property type="entry name" value="CCHC-TYPE DOMAIN-CONTAINING PROTEIN"/>
    <property type="match status" value="1"/>
</dbReference>
<name>A0ABD1TZM2_9LAMI</name>
<dbReference type="Proteomes" id="UP001604336">
    <property type="component" value="Unassembled WGS sequence"/>
</dbReference>
<dbReference type="AlphaFoldDB" id="A0ABD1TZM2"/>
<gene>
    <name evidence="2" type="ORF">Adt_14432</name>
</gene>
<keyword evidence="3" id="KW-1185">Reference proteome</keyword>
<sequence length="153" mass="17759">MGSSIAPPLPVHNRCSKRSKAHTEGKKDPNFFPVRLEDDKENLECHEDEDDENLLFSDLLKAVELSINFKMPPMEKYNRRRDPTDHINVYKTKLQDNSPVVKCRNFYTTLTSDAKRCYNKLKLGSIKSWPQLKQEFINTFIGNRTMIADTVNP</sequence>
<organism evidence="2 3">
    <name type="scientific">Abeliophyllum distichum</name>
    <dbReference type="NCBI Taxonomy" id="126358"/>
    <lineage>
        <taxon>Eukaryota</taxon>
        <taxon>Viridiplantae</taxon>
        <taxon>Streptophyta</taxon>
        <taxon>Embryophyta</taxon>
        <taxon>Tracheophyta</taxon>
        <taxon>Spermatophyta</taxon>
        <taxon>Magnoliopsida</taxon>
        <taxon>eudicotyledons</taxon>
        <taxon>Gunneridae</taxon>
        <taxon>Pentapetalae</taxon>
        <taxon>asterids</taxon>
        <taxon>lamiids</taxon>
        <taxon>Lamiales</taxon>
        <taxon>Oleaceae</taxon>
        <taxon>Forsythieae</taxon>
        <taxon>Abeliophyllum</taxon>
    </lineage>
</organism>
<reference evidence="3" key="1">
    <citation type="submission" date="2024-07" db="EMBL/GenBank/DDBJ databases">
        <title>Two chromosome-level genome assemblies of Korean endemic species Abeliophyllum distichum and Forsythia ovata (Oleaceae).</title>
        <authorList>
            <person name="Jang H."/>
        </authorList>
    </citation>
    <scope>NUCLEOTIDE SEQUENCE [LARGE SCALE GENOMIC DNA]</scope>
</reference>
<protein>
    <submittedName>
        <fullName evidence="2">Retrotrans gag domain-containing protein</fullName>
    </submittedName>
</protein>
<dbReference type="PANTHER" id="PTHR33223:SF10">
    <property type="entry name" value="AMINOTRANSFERASE-LIKE PLANT MOBILE DOMAIN-CONTAINING PROTEIN"/>
    <property type="match status" value="1"/>
</dbReference>
<evidence type="ECO:0000313" key="3">
    <source>
        <dbReference type="Proteomes" id="UP001604336"/>
    </source>
</evidence>
<feature type="compositionally biased region" description="Basic and acidic residues" evidence="1">
    <location>
        <begin position="21"/>
        <end position="33"/>
    </location>
</feature>
<dbReference type="EMBL" id="JBFOLK010000004">
    <property type="protein sequence ID" value="KAL2518185.1"/>
    <property type="molecule type" value="Genomic_DNA"/>
</dbReference>